<dbReference type="eggNOG" id="ENOG502RM5Q">
    <property type="taxonomic scope" value="Eukaryota"/>
</dbReference>
<accession>M2NAL5</accession>
<keyword evidence="3" id="KW-1185">Reference proteome</keyword>
<sequence length="284" mass="32414">MTIIIAPKQAVDKALGSPSSNTTAASHFRFTDLPPELRNSIYRLALVADNSIEIRRRRRAKKGQPPYWLEAKTLRMNGKQMRKPALHESNGTAVLRLSWQCNLEATAILYAENHFIFKKKTAFVHFRSQVRANSTFLESFEIRDCNQYAETSLFDAFVGFPKLRFLKLCFPRGVCYKPYAKGRLFGLIRPLLMKAQTPGCSCGAKIPWPCICRTTEQQRYWDALHFSVTAAISPADLKLLTKETWAELLQWEEKVKRRIERRLARARAELSPSDSDGTAKLTAS</sequence>
<dbReference type="EMBL" id="KB445555">
    <property type="protein sequence ID" value="EMC96179.1"/>
    <property type="molecule type" value="Genomic_DNA"/>
</dbReference>
<proteinExistence type="predicted"/>
<dbReference type="RefSeq" id="XP_007676373.1">
    <property type="nucleotide sequence ID" value="XM_007678183.1"/>
</dbReference>
<dbReference type="Proteomes" id="UP000011761">
    <property type="component" value="Unassembled WGS sequence"/>
</dbReference>
<reference evidence="2 3" key="1">
    <citation type="journal article" date="2012" name="PLoS Pathog.">
        <title>Diverse lifestyles and strategies of plant pathogenesis encoded in the genomes of eighteen Dothideomycetes fungi.</title>
        <authorList>
            <person name="Ohm R.A."/>
            <person name="Feau N."/>
            <person name="Henrissat B."/>
            <person name="Schoch C.L."/>
            <person name="Horwitz B.A."/>
            <person name="Barry K.W."/>
            <person name="Condon B.J."/>
            <person name="Copeland A.C."/>
            <person name="Dhillon B."/>
            <person name="Glaser F."/>
            <person name="Hesse C.N."/>
            <person name="Kosti I."/>
            <person name="LaButti K."/>
            <person name="Lindquist E.A."/>
            <person name="Lucas S."/>
            <person name="Salamov A.A."/>
            <person name="Bradshaw R.E."/>
            <person name="Ciuffetti L."/>
            <person name="Hamelin R.C."/>
            <person name="Kema G.H.J."/>
            <person name="Lawrence C."/>
            <person name="Scott J.A."/>
            <person name="Spatafora J.W."/>
            <person name="Turgeon B.G."/>
            <person name="de Wit P.J.G.M."/>
            <person name="Zhong S."/>
            <person name="Goodwin S.B."/>
            <person name="Grigoriev I.V."/>
        </authorList>
    </citation>
    <scope>NUCLEOTIDE SEQUENCE [LARGE SCALE GENOMIC DNA]</scope>
    <source>
        <strain evidence="2 3">UAMH 10762</strain>
    </source>
</reference>
<evidence type="ECO:0000313" key="3">
    <source>
        <dbReference type="Proteomes" id="UP000011761"/>
    </source>
</evidence>
<dbReference type="HOGENOM" id="CLU_979994_0_0_1"/>
<organism evidence="2 3">
    <name type="scientific">Baudoinia panamericana (strain UAMH 10762)</name>
    <name type="common">Angels' share fungus</name>
    <name type="synonym">Baudoinia compniacensis (strain UAMH 10762)</name>
    <dbReference type="NCBI Taxonomy" id="717646"/>
    <lineage>
        <taxon>Eukaryota</taxon>
        <taxon>Fungi</taxon>
        <taxon>Dikarya</taxon>
        <taxon>Ascomycota</taxon>
        <taxon>Pezizomycotina</taxon>
        <taxon>Dothideomycetes</taxon>
        <taxon>Dothideomycetidae</taxon>
        <taxon>Mycosphaerellales</taxon>
        <taxon>Teratosphaeriaceae</taxon>
        <taxon>Baudoinia</taxon>
    </lineage>
</organism>
<protein>
    <recommendedName>
        <fullName evidence="1">DUF7730 domain-containing protein</fullName>
    </recommendedName>
</protein>
<dbReference type="KEGG" id="bcom:BAUCODRAFT_465327"/>
<feature type="domain" description="DUF7730" evidence="1">
    <location>
        <begin position="24"/>
        <end position="133"/>
    </location>
</feature>
<dbReference type="AlphaFoldDB" id="M2NAL5"/>
<dbReference type="InterPro" id="IPR056632">
    <property type="entry name" value="DUF7730"/>
</dbReference>
<evidence type="ECO:0000259" key="1">
    <source>
        <dbReference type="Pfam" id="PF24864"/>
    </source>
</evidence>
<dbReference type="OrthoDB" id="62952at2759"/>
<gene>
    <name evidence="2" type="ORF">BAUCODRAFT_465327</name>
</gene>
<dbReference type="Pfam" id="PF24864">
    <property type="entry name" value="DUF7730"/>
    <property type="match status" value="1"/>
</dbReference>
<dbReference type="GeneID" id="19114605"/>
<evidence type="ECO:0000313" key="2">
    <source>
        <dbReference type="EMBL" id="EMC96179.1"/>
    </source>
</evidence>
<name>M2NAL5_BAUPA</name>
<dbReference type="PANTHER" id="PTHR38790">
    <property type="entry name" value="2EXR DOMAIN-CONTAINING PROTEIN-RELATED"/>
    <property type="match status" value="1"/>
</dbReference>